<reference evidence="3" key="1">
    <citation type="submission" date="2016-10" db="EMBL/GenBank/DDBJ databases">
        <authorList>
            <person name="Varghese N."/>
            <person name="Submissions S."/>
        </authorList>
    </citation>
    <scope>NUCLEOTIDE SEQUENCE [LARGE SCALE GENOMIC DNA]</scope>
    <source>
        <strain evidence="3">BL9</strain>
    </source>
</reference>
<evidence type="ECO:0000313" key="3">
    <source>
        <dbReference type="Proteomes" id="UP000198538"/>
    </source>
</evidence>
<proteinExistence type="predicted"/>
<gene>
    <name evidence="2" type="ORF">SAMN05720606_105230</name>
</gene>
<dbReference type="EMBL" id="FMVM01000005">
    <property type="protein sequence ID" value="SCY49774.1"/>
    <property type="molecule type" value="Genomic_DNA"/>
</dbReference>
<evidence type="ECO:0000313" key="2">
    <source>
        <dbReference type="EMBL" id="SCY49774.1"/>
    </source>
</evidence>
<dbReference type="Proteomes" id="UP000198538">
    <property type="component" value="Unassembled WGS sequence"/>
</dbReference>
<protein>
    <submittedName>
        <fullName evidence="2">Uncharacterized protein</fullName>
    </submittedName>
</protein>
<sequence length="57" mass="6624">MTSYLLNDSFTQKRRGQKKLEKRSARLYHRILSEDKENQKNLGITAIESCSVIEVPV</sequence>
<feature type="region of interest" description="Disordered" evidence="1">
    <location>
        <begin position="1"/>
        <end position="22"/>
    </location>
</feature>
<organism evidence="2 3">
    <name type="scientific">Paenibacillus polysaccharolyticus</name>
    <dbReference type="NCBI Taxonomy" id="582692"/>
    <lineage>
        <taxon>Bacteria</taxon>
        <taxon>Bacillati</taxon>
        <taxon>Bacillota</taxon>
        <taxon>Bacilli</taxon>
        <taxon>Bacillales</taxon>
        <taxon>Paenibacillaceae</taxon>
        <taxon>Paenibacillus</taxon>
    </lineage>
</organism>
<accession>A0A1G5GE32</accession>
<evidence type="ECO:0000256" key="1">
    <source>
        <dbReference type="SAM" id="MobiDB-lite"/>
    </source>
</evidence>
<name>A0A1G5GE32_9BACL</name>
<feature type="compositionally biased region" description="Polar residues" evidence="1">
    <location>
        <begin position="1"/>
        <end position="10"/>
    </location>
</feature>
<dbReference type="AlphaFoldDB" id="A0A1G5GE32"/>
<keyword evidence="3" id="KW-1185">Reference proteome</keyword>